<accession>A0A2P4XIL6</accession>
<reference evidence="1 2" key="1">
    <citation type="journal article" date="2017" name="Genome Biol. Evol.">
        <title>Phytophthora megakarya and P. palmivora, closely related causal agents of cacao black pod rot, underwent increases in genome sizes and gene numbers by different mechanisms.</title>
        <authorList>
            <person name="Ali S.S."/>
            <person name="Shao J."/>
            <person name="Lary D.J."/>
            <person name="Kronmiller B."/>
            <person name="Shen D."/>
            <person name="Strem M.D."/>
            <person name="Amoako-Attah I."/>
            <person name="Akrofi A.Y."/>
            <person name="Begoude B.A."/>
            <person name="Ten Hoopen G.M."/>
            <person name="Coulibaly K."/>
            <person name="Kebe B.I."/>
            <person name="Melnick R.L."/>
            <person name="Guiltinan M.J."/>
            <person name="Tyler B.M."/>
            <person name="Meinhardt L.W."/>
            <person name="Bailey B.A."/>
        </authorList>
    </citation>
    <scope>NUCLEOTIDE SEQUENCE [LARGE SCALE GENOMIC DNA]</scope>
    <source>
        <strain evidence="2">sbr112.9</strain>
    </source>
</reference>
<keyword evidence="2" id="KW-1185">Reference proteome</keyword>
<protein>
    <submittedName>
        <fullName evidence="1">Uncharacterized protein</fullName>
    </submittedName>
</protein>
<dbReference type="Proteomes" id="UP000237271">
    <property type="component" value="Unassembled WGS sequence"/>
</dbReference>
<evidence type="ECO:0000313" key="2">
    <source>
        <dbReference type="Proteomes" id="UP000237271"/>
    </source>
</evidence>
<comment type="caution">
    <text evidence="1">The sequence shown here is derived from an EMBL/GenBank/DDBJ whole genome shotgun (WGS) entry which is preliminary data.</text>
</comment>
<evidence type="ECO:0000313" key="1">
    <source>
        <dbReference type="EMBL" id="POM65401.1"/>
    </source>
</evidence>
<dbReference type="EMBL" id="NCKW01010234">
    <property type="protein sequence ID" value="POM65401.1"/>
    <property type="molecule type" value="Genomic_DNA"/>
</dbReference>
<name>A0A2P4XIL6_9STRA</name>
<proteinExistence type="predicted"/>
<sequence length="220" mass="23822">MSYRGEDDIYTVAIPGDLNMLHMTAFLHADSLQPVDDAFLESYATSGSTSPRMFAGVRSSIGFITKKLITFVPGGSGPKPLFAMAVVVDSPFGRGVVVNFRELDRVYELQLFRSDAKTQSGEVSSPIRVFVQERHLQLSSNSPSRGFFSMLGLRSGSGASAITPALNRVPVGSGVETPYGKGVVRDFRAGDEIYAVALSDWALGDGHHAMAYLTKDFFLK</sequence>
<dbReference type="AlphaFoldDB" id="A0A2P4XIL6"/>
<gene>
    <name evidence="1" type="ORF">PHPALM_18888</name>
</gene>
<organism evidence="1 2">
    <name type="scientific">Phytophthora palmivora</name>
    <dbReference type="NCBI Taxonomy" id="4796"/>
    <lineage>
        <taxon>Eukaryota</taxon>
        <taxon>Sar</taxon>
        <taxon>Stramenopiles</taxon>
        <taxon>Oomycota</taxon>
        <taxon>Peronosporomycetes</taxon>
        <taxon>Peronosporales</taxon>
        <taxon>Peronosporaceae</taxon>
        <taxon>Phytophthora</taxon>
    </lineage>
</organism>